<gene>
    <name evidence="4" type="ORF">KIN20_007370</name>
</gene>
<evidence type="ECO:0000256" key="2">
    <source>
        <dbReference type="SAM" id="Phobius"/>
    </source>
</evidence>
<dbReference type="GO" id="GO:0042302">
    <property type="term" value="F:structural constituent of cuticle"/>
    <property type="evidence" value="ECO:0007669"/>
    <property type="project" value="InterPro"/>
</dbReference>
<dbReference type="Proteomes" id="UP001196413">
    <property type="component" value="Unassembled WGS sequence"/>
</dbReference>
<feature type="transmembrane region" description="Helical" evidence="2">
    <location>
        <begin position="12"/>
        <end position="32"/>
    </location>
</feature>
<comment type="caution">
    <text evidence="4">The sequence shown here is derived from an EMBL/GenBank/DDBJ whole genome shotgun (WGS) entry which is preliminary data.</text>
</comment>
<accession>A0AAD5MPL5</accession>
<reference evidence="4" key="1">
    <citation type="submission" date="2021-06" db="EMBL/GenBank/DDBJ databases">
        <title>Parelaphostrongylus tenuis whole genome reference sequence.</title>
        <authorList>
            <person name="Garwood T.J."/>
            <person name="Larsen P.A."/>
            <person name="Fountain-Jones N.M."/>
            <person name="Garbe J.R."/>
            <person name="Macchietto M.G."/>
            <person name="Kania S.A."/>
            <person name="Gerhold R.W."/>
            <person name="Richards J.E."/>
            <person name="Wolf T.M."/>
        </authorList>
    </citation>
    <scope>NUCLEOTIDE SEQUENCE</scope>
    <source>
        <strain evidence="4">MNPRO001-30</strain>
        <tissue evidence="4">Meninges</tissue>
    </source>
</reference>
<evidence type="ECO:0000313" key="4">
    <source>
        <dbReference type="EMBL" id="KAJ1351379.1"/>
    </source>
</evidence>
<evidence type="ECO:0000256" key="1">
    <source>
        <dbReference type="ARBA" id="ARBA00022737"/>
    </source>
</evidence>
<evidence type="ECO:0000313" key="5">
    <source>
        <dbReference type="Proteomes" id="UP001196413"/>
    </source>
</evidence>
<dbReference type="AlphaFoldDB" id="A0AAD5MPL5"/>
<dbReference type="Pfam" id="PF01484">
    <property type="entry name" value="Col_cuticle_N"/>
    <property type="match status" value="1"/>
</dbReference>
<keyword evidence="2" id="KW-0812">Transmembrane</keyword>
<keyword evidence="2" id="KW-0472">Membrane</keyword>
<sequence>MNWIPGSRQATFTATVISTVSIIAVIVGLPIVHMHIQKVTSFMLMEVDLCKVSACLQILVRHFVDSAGAMRAHLLFGNND</sequence>
<dbReference type="EMBL" id="JAHQIW010001061">
    <property type="protein sequence ID" value="KAJ1351379.1"/>
    <property type="molecule type" value="Genomic_DNA"/>
</dbReference>
<keyword evidence="5" id="KW-1185">Reference proteome</keyword>
<proteinExistence type="predicted"/>
<name>A0AAD5MPL5_PARTN</name>
<dbReference type="InterPro" id="IPR002486">
    <property type="entry name" value="Col_cuticle_N"/>
</dbReference>
<feature type="domain" description="Nematode cuticle collagen N-terminal" evidence="3">
    <location>
        <begin position="12"/>
        <end position="54"/>
    </location>
</feature>
<evidence type="ECO:0000259" key="3">
    <source>
        <dbReference type="Pfam" id="PF01484"/>
    </source>
</evidence>
<organism evidence="4 5">
    <name type="scientific">Parelaphostrongylus tenuis</name>
    <name type="common">Meningeal worm</name>
    <dbReference type="NCBI Taxonomy" id="148309"/>
    <lineage>
        <taxon>Eukaryota</taxon>
        <taxon>Metazoa</taxon>
        <taxon>Ecdysozoa</taxon>
        <taxon>Nematoda</taxon>
        <taxon>Chromadorea</taxon>
        <taxon>Rhabditida</taxon>
        <taxon>Rhabditina</taxon>
        <taxon>Rhabditomorpha</taxon>
        <taxon>Strongyloidea</taxon>
        <taxon>Metastrongylidae</taxon>
        <taxon>Parelaphostrongylus</taxon>
    </lineage>
</organism>
<protein>
    <recommendedName>
        <fullName evidence="3">Nematode cuticle collagen N-terminal domain-containing protein</fullName>
    </recommendedName>
</protein>
<keyword evidence="1" id="KW-0677">Repeat</keyword>
<keyword evidence="2" id="KW-1133">Transmembrane helix</keyword>